<evidence type="ECO:0000256" key="1">
    <source>
        <dbReference type="SAM" id="MobiDB-lite"/>
    </source>
</evidence>
<keyword evidence="5" id="KW-1185">Reference proteome</keyword>
<feature type="transmembrane region" description="Helical" evidence="2">
    <location>
        <begin position="1532"/>
        <end position="1555"/>
    </location>
</feature>
<keyword evidence="2" id="KW-0472">Membrane</keyword>
<dbReference type="InterPro" id="IPR011050">
    <property type="entry name" value="Pectin_lyase_fold/virulence"/>
</dbReference>
<feature type="compositionally biased region" description="Pro residues" evidence="1">
    <location>
        <begin position="250"/>
        <end position="285"/>
    </location>
</feature>
<dbReference type="PROSITE" id="PS00018">
    <property type="entry name" value="EF_HAND_1"/>
    <property type="match status" value="1"/>
</dbReference>
<comment type="caution">
    <text evidence="4">The sequence shown here is derived from an EMBL/GenBank/DDBJ whole genome shotgun (WGS) entry which is preliminary data.</text>
</comment>
<reference evidence="4 5" key="1">
    <citation type="journal article" date="2015" name="Genome Biol. Evol.">
        <title>Comparative Genomics of a Bacterivorous Green Alga Reveals Evolutionary Causalities and Consequences of Phago-Mixotrophic Mode of Nutrition.</title>
        <authorList>
            <person name="Burns J.A."/>
            <person name="Paasch A."/>
            <person name="Narechania A."/>
            <person name="Kim E."/>
        </authorList>
    </citation>
    <scope>NUCLEOTIDE SEQUENCE [LARGE SCALE GENOMIC DNA]</scope>
    <source>
        <strain evidence="4 5">PLY_AMNH</strain>
    </source>
</reference>
<evidence type="ECO:0000256" key="3">
    <source>
        <dbReference type="SAM" id="SignalP"/>
    </source>
</evidence>
<keyword evidence="3" id="KW-0732">Signal</keyword>
<dbReference type="PANTHER" id="PTHR11319">
    <property type="entry name" value="G PROTEIN-COUPLED RECEPTOR-RELATED"/>
    <property type="match status" value="1"/>
</dbReference>
<dbReference type="InterPro" id="IPR018247">
    <property type="entry name" value="EF_Hand_1_Ca_BS"/>
</dbReference>
<keyword evidence="2" id="KW-0812">Transmembrane</keyword>
<sequence>MMAPSFLAWLQILLALQCTTFASPAVPCRAPHFQQLDVNHDGYLTQLEYDHIHALILQLPMTDSIETYAAKPKTALSTIETAPEDDAVRSSPSKRQLTEGPSTLEKPRAAKKSAVTGTAGERRGRAVLEDSVGKFTVLSGGCKEVEGGLCVQSKGFATGDNYPSFSECTITVSQDSSLQVMSFALEQRYISTSGLNGCFDYLLVDGIEYCGAEGPEWAYVEAGKNITFTSDSYLEQSGFQLCLAQGPPPLPPFIPSPPPPPPTPVPPPRPPPLPPSLPSPPPSPPVYIDSSINTTEQLNAAIQDPNVHVVVLSVDVILTSTLSPVQHSLSVYGACTGTSSTCIIDGDSDFRILNLDGCGDTGWRDTSGYSCYQYESLNWCLPDGEYGSDWNPNWGEFSVWAPDGELGAGGACCVCGAPSLREEALEVTLHNLVLRNAVKFTYGFGGGVLATGLVNLLFDACEMASSYAPTGGGFVALRSSANSELRMINCSVHSNSAGYGGAVYTEELNLNATARLVLQGVRMFENRASYGGAVYGKSMTILGSEFVENVARWGGGALCTGAMYGAVVVDEGSVVNRNKVQDNVVPSPPLGVATINDFAVRGGGGVLLSDYSTVLISGSSTVDDNDVQVATLEFNVRPPACCASGAALPLLLPGALRGGGGLAGGRGSMITVANGSSVSNNMLKDSCCGGGILSIGFGARVNITANSTVSNNSGASYGGGISTSQGNDVVFDISEYSSVAHNQAVSGGGIAGWNYGVTVTIQSGSVVDSNEASVTGGGVFLLKYSLLRIITGGALRSNYAYGDGGGATFQSVANALVAEGGVVMGNEATGNGGGVIFGNSATAKFSNSLLSENTAGENGGGFHFGWFAAVDVVGSVLVGNVANTGGGAIYMSTSDVSQYGSQVELGIYSNVTVHSSQLQENMAKHYYGGAVFCNVGCKAAFVAGTAAARNTAVNGGVLYVYRGMLEVDGARFFNSSTQVHGGAVAMEQSILNVRNWTLDGNKAGGSAGGLHASEVIGTIHSLALMANQAVIAGGGMEFKEGSNVEITQTLMEGNFARMGGAMFVDGNSTVSLVESAVVANSAFTLGSTCGVGGGAIIIHHARVLISNCNVSHNQALDRDMVGGAIIQDDGSILEVQDVIWEANVADLGGGAIMVSPHSDALSLTRSRFVHCQAYVGAGVYFAWPSILLGNTLVDLQFYNSDSSSAGQNLFWEVPHLQLVEGFDPTCYNCSVSGDAELLATNGVIPTLAQEGVGLATTVSAASGSIVSPPLTYTMLDFYGHPAPLPLAFRLATVPVVAHLRGSEALAGEFGLGGELIVTYNPPNDITGQDGDGAYYDKLVVIGDPGSQVEVFFKTAAENWQVISANISLRFCEPGEQYIAEAKECVTCSTGTIKFDNTTGECQQCGDGSGDEEDEALSGFDCYGGSTFAVRDGYWMSSEAAEIKCFGKGFNSKELVDCVASTVYKCDIEEACTSDAENRTNHGDGVKLHSPSLCREGYRSDVVLCGACNRNYQWSWRLDGDQKCAECSSNARMVAFASVPLTVIFIVVALKVYVVTKQKLGEALDDEHWEVLVTLANVTLGHLQVLAQQWVIFSKDSLPGVYVSFLQVPTVLNFDVLRWVAFDCLRYSENGPFGTTFVFYAVLPIFGILPPLYGLYAFARSRSATLEKKERLSKMEATTDGFHDNPLPLPQPEPEPEPEELDFTRSSAKMSYSVNPLVNPLALDTVNSHVWHRTSSFSVGPFSADDAPSRVTANSLAVRQHATVFSTPEAMKEALAQAKAELEMREGRRAEEADAENVGEGGRGSHGDVAVSLTEEFVPALCTVPDWLAVWQCGQQQLGAPPLTQ</sequence>
<feature type="compositionally biased region" description="Polar residues" evidence="1">
    <location>
        <begin position="90"/>
        <end position="101"/>
    </location>
</feature>
<proteinExistence type="predicted"/>
<evidence type="ECO:0000313" key="5">
    <source>
        <dbReference type="Proteomes" id="UP001190700"/>
    </source>
</evidence>
<gene>
    <name evidence="4" type="ORF">CYMTET_30052</name>
</gene>
<organism evidence="4 5">
    <name type="scientific">Cymbomonas tetramitiformis</name>
    <dbReference type="NCBI Taxonomy" id="36881"/>
    <lineage>
        <taxon>Eukaryota</taxon>
        <taxon>Viridiplantae</taxon>
        <taxon>Chlorophyta</taxon>
        <taxon>Pyramimonadophyceae</taxon>
        <taxon>Pyramimonadales</taxon>
        <taxon>Pyramimonadaceae</taxon>
        <taxon>Cymbomonas</taxon>
    </lineage>
</organism>
<dbReference type="PANTHER" id="PTHR11319:SF35">
    <property type="entry name" value="OUTER MEMBRANE PROTEIN PMPC-RELATED"/>
    <property type="match status" value="1"/>
</dbReference>
<keyword evidence="2" id="KW-1133">Transmembrane helix</keyword>
<dbReference type="Proteomes" id="UP001190700">
    <property type="component" value="Unassembled WGS sequence"/>
</dbReference>
<feature type="region of interest" description="Disordered" evidence="1">
    <location>
        <begin position="1785"/>
        <end position="1805"/>
    </location>
</feature>
<name>A0AAE0FJR4_9CHLO</name>
<feature type="region of interest" description="Disordered" evidence="1">
    <location>
        <begin position="250"/>
        <end position="286"/>
    </location>
</feature>
<feature type="signal peptide" evidence="3">
    <location>
        <begin position="1"/>
        <end position="22"/>
    </location>
</feature>
<feature type="region of interest" description="Disordered" evidence="1">
    <location>
        <begin position="80"/>
        <end position="122"/>
    </location>
</feature>
<evidence type="ECO:0000313" key="4">
    <source>
        <dbReference type="EMBL" id="KAK3261024.1"/>
    </source>
</evidence>
<accession>A0AAE0FJR4</accession>
<dbReference type="EMBL" id="LGRX02017221">
    <property type="protein sequence ID" value="KAK3261024.1"/>
    <property type="molecule type" value="Genomic_DNA"/>
</dbReference>
<evidence type="ECO:0008006" key="6">
    <source>
        <dbReference type="Google" id="ProtNLM"/>
    </source>
</evidence>
<feature type="chain" id="PRO_5042159184" description="Pectate lyase C" evidence="3">
    <location>
        <begin position="23"/>
        <end position="1844"/>
    </location>
</feature>
<feature type="transmembrane region" description="Helical" evidence="2">
    <location>
        <begin position="1636"/>
        <end position="1658"/>
    </location>
</feature>
<dbReference type="SUPFAM" id="SSF51126">
    <property type="entry name" value="Pectin lyase-like"/>
    <property type="match status" value="3"/>
</dbReference>
<protein>
    <recommendedName>
        <fullName evidence="6">Pectate lyase C</fullName>
    </recommendedName>
</protein>
<evidence type="ECO:0000256" key="2">
    <source>
        <dbReference type="SAM" id="Phobius"/>
    </source>
</evidence>
<feature type="region of interest" description="Disordered" evidence="1">
    <location>
        <begin position="1673"/>
        <end position="1700"/>
    </location>
</feature>